<dbReference type="PANTHER" id="PTHR48050:SF13">
    <property type="entry name" value="STEROL 3-BETA-GLUCOSYLTRANSFERASE UGT80A2"/>
    <property type="match status" value="1"/>
</dbReference>
<name>A0A4R3L1H2_9SPHI</name>
<organism evidence="3 4">
    <name type="scientific">Anseongella ginsenosidimutans</name>
    <dbReference type="NCBI Taxonomy" id="496056"/>
    <lineage>
        <taxon>Bacteria</taxon>
        <taxon>Pseudomonadati</taxon>
        <taxon>Bacteroidota</taxon>
        <taxon>Sphingobacteriia</taxon>
        <taxon>Sphingobacteriales</taxon>
        <taxon>Sphingobacteriaceae</taxon>
        <taxon>Anseongella</taxon>
    </lineage>
</organism>
<dbReference type="InterPro" id="IPR004276">
    <property type="entry name" value="GlycoTrans_28_N"/>
</dbReference>
<dbReference type="PANTHER" id="PTHR48050">
    <property type="entry name" value="STEROL 3-BETA-GLUCOSYLTRANSFERASE"/>
    <property type="match status" value="1"/>
</dbReference>
<dbReference type="GO" id="GO:0008194">
    <property type="term" value="F:UDP-glycosyltransferase activity"/>
    <property type="evidence" value="ECO:0007669"/>
    <property type="project" value="InterPro"/>
</dbReference>
<sequence>MLISILTLGTRGDVQPFVALGQELKMRGHDVILATGEYFRELVESHGITFRPVRADYHSLLKTDEGMKLLKANPLTIKKHLNGIVFPLLNNVLEDFYEIARESDMIIYRPKTLAHSFTSQLPARAVRAAVVPGIASTADFGNPIMGGLQWLPKIFNRFTYRANKFTYNWINKRLKDFRTRQGWPASQMGEDTPALYGISKEFLPRPSDWPHNHYMTGFWFSTPVSQLPEKKISDFLDAGEPPILVTLGSMSVKTKLPFEKLLEAALNETDERFLVAKGWQNWESSSFEGNGRILFAEDLPYHSLLPRVKAVVHHGGIGTIAECLRAGKPMFICPVLHPLGDHMFWGKQAFKMQCGVQPVPLNKLMPRSFVKQVRTLASDKTLHGNAAAISGKIKEENGVGNAADLLEKIAAN</sequence>
<dbReference type="AlphaFoldDB" id="A0A4R3L1H2"/>
<dbReference type="InterPro" id="IPR050426">
    <property type="entry name" value="Glycosyltransferase_28"/>
</dbReference>
<dbReference type="Proteomes" id="UP000295807">
    <property type="component" value="Unassembled WGS sequence"/>
</dbReference>
<dbReference type="InterPro" id="IPR010610">
    <property type="entry name" value="EryCIII-like_C"/>
</dbReference>
<evidence type="ECO:0000259" key="2">
    <source>
        <dbReference type="Pfam" id="PF06722"/>
    </source>
</evidence>
<dbReference type="InterPro" id="IPR002213">
    <property type="entry name" value="UDP_glucos_trans"/>
</dbReference>
<keyword evidence="3" id="KW-0808">Transferase</keyword>
<dbReference type="SUPFAM" id="SSF53756">
    <property type="entry name" value="UDP-Glycosyltransferase/glycogen phosphorylase"/>
    <property type="match status" value="1"/>
</dbReference>
<keyword evidence="4" id="KW-1185">Reference proteome</keyword>
<evidence type="ECO:0000313" key="3">
    <source>
        <dbReference type="EMBL" id="TCS90262.1"/>
    </source>
</evidence>
<proteinExistence type="predicted"/>
<dbReference type="OrthoDB" id="764352at2"/>
<dbReference type="FunFam" id="3.40.50.2000:FF:000009">
    <property type="entry name" value="Sterol 3-beta-glucosyltransferase UGT80A2"/>
    <property type="match status" value="1"/>
</dbReference>
<gene>
    <name evidence="3" type="ORF">EDD80_101462</name>
</gene>
<dbReference type="GO" id="GO:0016758">
    <property type="term" value="F:hexosyltransferase activity"/>
    <property type="evidence" value="ECO:0007669"/>
    <property type="project" value="InterPro"/>
</dbReference>
<evidence type="ECO:0000259" key="1">
    <source>
        <dbReference type="Pfam" id="PF03033"/>
    </source>
</evidence>
<dbReference type="Gene3D" id="3.40.50.2000">
    <property type="entry name" value="Glycogen Phosphorylase B"/>
    <property type="match status" value="2"/>
</dbReference>
<feature type="domain" description="Glycosyltransferase family 28 N-terminal" evidence="1">
    <location>
        <begin position="4"/>
        <end position="84"/>
    </location>
</feature>
<dbReference type="Pfam" id="PF06722">
    <property type="entry name" value="EryCIII-like_C"/>
    <property type="match status" value="1"/>
</dbReference>
<dbReference type="GO" id="GO:0033072">
    <property type="term" value="P:vancomycin biosynthetic process"/>
    <property type="evidence" value="ECO:0007669"/>
    <property type="project" value="UniProtKB-ARBA"/>
</dbReference>
<dbReference type="GO" id="GO:0005975">
    <property type="term" value="P:carbohydrate metabolic process"/>
    <property type="evidence" value="ECO:0007669"/>
    <property type="project" value="InterPro"/>
</dbReference>
<feature type="domain" description="Erythromycin biosynthesis protein CIII-like C-terminal" evidence="2">
    <location>
        <begin position="295"/>
        <end position="389"/>
    </location>
</feature>
<comment type="caution">
    <text evidence="3">The sequence shown here is derived from an EMBL/GenBank/DDBJ whole genome shotgun (WGS) entry which is preliminary data.</text>
</comment>
<protein>
    <submittedName>
        <fullName evidence="3">Sterol 3beta-glucosyltransferase</fullName>
    </submittedName>
</protein>
<accession>A0A4R3L1H2</accession>
<reference evidence="3 4" key="1">
    <citation type="submission" date="2019-03" db="EMBL/GenBank/DDBJ databases">
        <title>Genomic Encyclopedia of Type Strains, Phase IV (KMG-IV): sequencing the most valuable type-strain genomes for metagenomic binning, comparative biology and taxonomic classification.</title>
        <authorList>
            <person name="Goeker M."/>
        </authorList>
    </citation>
    <scope>NUCLEOTIDE SEQUENCE [LARGE SCALE GENOMIC DNA]</scope>
    <source>
        <strain evidence="3 4">DSM 21100</strain>
    </source>
</reference>
<dbReference type="CDD" id="cd03784">
    <property type="entry name" value="GT1_Gtf-like"/>
    <property type="match status" value="1"/>
</dbReference>
<dbReference type="Pfam" id="PF03033">
    <property type="entry name" value="Glyco_transf_28"/>
    <property type="match status" value="1"/>
</dbReference>
<dbReference type="EMBL" id="SMAD01000001">
    <property type="protein sequence ID" value="TCS90262.1"/>
    <property type="molecule type" value="Genomic_DNA"/>
</dbReference>
<dbReference type="RefSeq" id="WP_132127705.1">
    <property type="nucleotide sequence ID" value="NZ_CP042432.1"/>
</dbReference>
<evidence type="ECO:0000313" key="4">
    <source>
        <dbReference type="Proteomes" id="UP000295807"/>
    </source>
</evidence>